<gene>
    <name evidence="1" type="ORF">NDI89_02885</name>
</gene>
<evidence type="ECO:0000313" key="1">
    <source>
        <dbReference type="EMBL" id="MDF9744522.1"/>
    </source>
</evidence>
<comment type="caution">
    <text evidence="1">The sequence shown here is derived from an EMBL/GenBank/DDBJ whole genome shotgun (WGS) entry which is preliminary data.</text>
</comment>
<sequence length="242" mass="27511">MVDRNLTTIDGYPSEGRATRAILRFAKNLSERSTRSERRGIIFGKKPLQPEEVDIGFKPEAFTRHNLVRPLLNAAGLEYQPEPRGGEQQETYPDFLITNTDVEIIGEVKPVNRIFEGKEQLRSYLSTGAFDASYGILTDGIEWRIYTSVGTHDFSGVSQASNSVSLRDTLKSLAYEEELIQMDPGRATRARELNKIDEFLHTFHKERLNTWILYQLPEDEKRAFLDETGGSQFALDDFSVGE</sequence>
<protein>
    <submittedName>
        <fullName evidence="1">Uncharacterized protein</fullName>
    </submittedName>
</protein>
<accession>A0A9Q4L112</accession>
<dbReference type="AlphaFoldDB" id="A0A9Q4L112"/>
<dbReference type="Proteomes" id="UP001154061">
    <property type="component" value="Unassembled WGS sequence"/>
</dbReference>
<organism evidence="1 2">
    <name type="scientific">Natrinema salsiterrestre</name>
    <dbReference type="NCBI Taxonomy" id="2950540"/>
    <lineage>
        <taxon>Archaea</taxon>
        <taxon>Methanobacteriati</taxon>
        <taxon>Methanobacteriota</taxon>
        <taxon>Stenosarchaea group</taxon>
        <taxon>Halobacteria</taxon>
        <taxon>Halobacteriales</taxon>
        <taxon>Natrialbaceae</taxon>
        <taxon>Natrinema</taxon>
    </lineage>
</organism>
<keyword evidence="2" id="KW-1185">Reference proteome</keyword>
<dbReference type="EMBL" id="JAMQOT010000001">
    <property type="protein sequence ID" value="MDF9744522.1"/>
    <property type="molecule type" value="Genomic_DNA"/>
</dbReference>
<reference evidence="1" key="1">
    <citation type="submission" date="2022-06" db="EMBL/GenBank/DDBJ databases">
        <title>Natrinema sp. a new haloarchaeum isolate from saline soil.</title>
        <authorList>
            <person name="Strakova D."/>
            <person name="Galisteo C."/>
            <person name="Sanchez-Porro C."/>
            <person name="Ventosa A."/>
        </authorList>
    </citation>
    <scope>NUCLEOTIDE SEQUENCE</scope>
    <source>
        <strain evidence="1">S1CR25-10</strain>
    </source>
</reference>
<evidence type="ECO:0000313" key="2">
    <source>
        <dbReference type="Proteomes" id="UP001154061"/>
    </source>
</evidence>
<dbReference type="RefSeq" id="WP_277520013.1">
    <property type="nucleotide sequence ID" value="NZ_JAMQOT010000001.1"/>
</dbReference>
<name>A0A9Q4L112_9EURY</name>
<proteinExistence type="predicted"/>